<dbReference type="OrthoDB" id="5382203at2759"/>
<feature type="compositionally biased region" description="Polar residues" evidence="1">
    <location>
        <begin position="586"/>
        <end position="596"/>
    </location>
</feature>
<keyword evidence="3" id="KW-1185">Reference proteome</keyword>
<organism evidence="2 3">
    <name type="scientific">Cyclocybe aegerita</name>
    <name type="common">Black poplar mushroom</name>
    <name type="synonym">Agrocybe aegerita</name>
    <dbReference type="NCBI Taxonomy" id="1973307"/>
    <lineage>
        <taxon>Eukaryota</taxon>
        <taxon>Fungi</taxon>
        <taxon>Dikarya</taxon>
        <taxon>Basidiomycota</taxon>
        <taxon>Agaricomycotina</taxon>
        <taxon>Agaricomycetes</taxon>
        <taxon>Agaricomycetidae</taxon>
        <taxon>Agaricales</taxon>
        <taxon>Agaricineae</taxon>
        <taxon>Bolbitiaceae</taxon>
        <taxon>Cyclocybe</taxon>
    </lineage>
</organism>
<dbReference type="Proteomes" id="UP000467700">
    <property type="component" value="Unassembled WGS sequence"/>
</dbReference>
<feature type="compositionally biased region" description="Polar residues" evidence="1">
    <location>
        <begin position="263"/>
        <end position="280"/>
    </location>
</feature>
<feature type="compositionally biased region" description="Polar residues" evidence="1">
    <location>
        <begin position="903"/>
        <end position="917"/>
    </location>
</feature>
<proteinExistence type="predicted"/>
<accession>A0A8S0WUE2</accession>
<feature type="compositionally biased region" description="Acidic residues" evidence="1">
    <location>
        <begin position="506"/>
        <end position="519"/>
    </location>
</feature>
<reference evidence="2 3" key="1">
    <citation type="submission" date="2020-01" db="EMBL/GenBank/DDBJ databases">
        <authorList>
            <person name="Gupta K D."/>
        </authorList>
    </citation>
    <scope>NUCLEOTIDE SEQUENCE [LARGE SCALE GENOMIC DNA]</scope>
</reference>
<evidence type="ECO:0000313" key="3">
    <source>
        <dbReference type="Proteomes" id="UP000467700"/>
    </source>
</evidence>
<name>A0A8S0WUE2_CYCAE</name>
<feature type="region of interest" description="Disordered" evidence="1">
    <location>
        <begin position="358"/>
        <end position="548"/>
    </location>
</feature>
<feature type="compositionally biased region" description="Pro residues" evidence="1">
    <location>
        <begin position="658"/>
        <end position="672"/>
    </location>
</feature>
<feature type="region of interest" description="Disordered" evidence="1">
    <location>
        <begin position="294"/>
        <end position="329"/>
    </location>
</feature>
<evidence type="ECO:0000256" key="1">
    <source>
        <dbReference type="SAM" id="MobiDB-lite"/>
    </source>
</evidence>
<feature type="compositionally biased region" description="Low complexity" evidence="1">
    <location>
        <begin position="378"/>
        <end position="389"/>
    </location>
</feature>
<evidence type="ECO:0000313" key="2">
    <source>
        <dbReference type="EMBL" id="CAA7258588.1"/>
    </source>
</evidence>
<feature type="region of interest" description="Disordered" evidence="1">
    <location>
        <begin position="862"/>
        <end position="951"/>
    </location>
</feature>
<feature type="region of interest" description="Disordered" evidence="1">
    <location>
        <begin position="576"/>
        <end position="824"/>
    </location>
</feature>
<feature type="compositionally biased region" description="Low complexity" evidence="1">
    <location>
        <begin position="420"/>
        <end position="447"/>
    </location>
</feature>
<feature type="compositionally biased region" description="Pro residues" evidence="1">
    <location>
        <begin position="918"/>
        <end position="928"/>
    </location>
</feature>
<dbReference type="GO" id="GO:0046982">
    <property type="term" value="F:protein heterodimerization activity"/>
    <property type="evidence" value="ECO:0007669"/>
    <property type="project" value="InterPro"/>
</dbReference>
<feature type="compositionally biased region" description="Polar residues" evidence="1">
    <location>
        <begin position="453"/>
        <end position="465"/>
    </location>
</feature>
<feature type="compositionally biased region" description="Basic and acidic residues" evidence="1">
    <location>
        <begin position="399"/>
        <end position="408"/>
    </location>
</feature>
<feature type="compositionally biased region" description="Pro residues" evidence="1">
    <location>
        <begin position="717"/>
        <end position="729"/>
    </location>
</feature>
<feature type="region of interest" description="Disordered" evidence="1">
    <location>
        <begin position="222"/>
        <end position="281"/>
    </location>
</feature>
<feature type="compositionally biased region" description="Basic and acidic residues" evidence="1">
    <location>
        <begin position="358"/>
        <end position="371"/>
    </location>
</feature>
<dbReference type="InterPro" id="IPR009072">
    <property type="entry name" value="Histone-fold"/>
</dbReference>
<dbReference type="EMBL" id="CACVBS010000002">
    <property type="protein sequence ID" value="CAA7258588.1"/>
    <property type="molecule type" value="Genomic_DNA"/>
</dbReference>
<feature type="compositionally biased region" description="Polar residues" evidence="1">
    <location>
        <begin position="932"/>
        <end position="951"/>
    </location>
</feature>
<feature type="compositionally biased region" description="Pro residues" evidence="1">
    <location>
        <begin position="812"/>
        <end position="824"/>
    </location>
</feature>
<dbReference type="AlphaFoldDB" id="A0A8S0WUE2"/>
<protein>
    <submittedName>
        <fullName evidence="2">Uncharacterized protein</fullName>
    </submittedName>
</protein>
<feature type="compositionally biased region" description="Basic and acidic residues" evidence="1">
    <location>
        <begin position="307"/>
        <end position="322"/>
    </location>
</feature>
<feature type="compositionally biased region" description="Polar residues" evidence="1">
    <location>
        <begin position="643"/>
        <end position="655"/>
    </location>
</feature>
<dbReference type="Gene3D" id="1.10.20.10">
    <property type="entry name" value="Histone, subunit A"/>
    <property type="match status" value="1"/>
</dbReference>
<comment type="caution">
    <text evidence="2">The sequence shown here is derived from an EMBL/GenBank/DDBJ whole genome shotgun (WGS) entry which is preliminary data.</text>
</comment>
<feature type="compositionally biased region" description="Polar residues" evidence="1">
    <location>
        <begin position="409"/>
        <end position="419"/>
    </location>
</feature>
<feature type="compositionally biased region" description="Polar residues" evidence="1">
    <location>
        <begin position="239"/>
        <end position="255"/>
    </location>
</feature>
<gene>
    <name evidence="2" type="ORF">AAE3_LOCUS1090</name>
</gene>
<sequence>MPGVVDGNGPSYISAHSADVILSDIRPIKLRADALRAINVFLDEFLHNILSTSRSLATDKLRASLLSLLPTSLGKEALLEAEVELRAYWERTEPKPLLEDDGGTFHLQWAFELLRFKCEAYSTLNEEDEDPAAESRVNERFAKVHPHPPKVALLDPAALYLTAIIESMCEHILSNVGRVAARDSSRTYATVNDLFIALCEDDSIYGLFRAMKVYQQIEHMAQPPLPTRKKSVRRDRLSISRTSSPNDLTLVNSDSSRTRHSLDGQSTTMPISPANSTSRPSFEKVKAIRMFANSKTSGEGGSQNGHKKSESIKSESSRHLPDDIGSSPTEDAAMLREFDDLMRSASTMKVSLTPDRLKTMEVYKQEKDQRNTSRRHFSSNSEPEFPSNSQRPSLRQVHSIKEDEELHTGQKSRSRQASVATPPTLPLAGAAPARARSVSTSGTVSSSARKPTRSPSATIAPSAYSNPVAPAVDMVQGRDYRLPKVPDNNGFPQRTRVRQRNRESLDLDDVMNGSDDDQEPLPPPRGNQIVRSPPSTPRRAAPHAVSASTRELMDFLAEGPPEPKLSKSGKELVDFLAEGPPDYGASMQSLETTKSKGTGRLQRMISKLNLGNGEKTKAVPDSPRTPHAKQAPSVYAPVRPVITSKTSQGTLSSLANRPIPPRMPRPISPPASPSQDSSQSDENKSVGRSIRKPYQDTVSREPSYGVEQSPIIDRPRPALPSAPTPPLAPAPLITPAASFSRGPAPQAQSPQEKSPQEKPPPRPLPIPVPSNGNARTNPAPVPAPVKEGIPDSRPVVPVRTTSHPTPVSSPVRKPPPPVVAPPPPSIAELDLRAMQRLFSNATSADECRLIFDMFMARSGISRGPKAQDVPYPSPPPSIVKHTPYTGPESSLESSLVHLFLGGSASSEPVPQLPSSNQEPPPDGLPTPRRPSASASQNTPAATSHSMVPTPA</sequence>